<evidence type="ECO:0000313" key="1">
    <source>
        <dbReference type="EMBL" id="CAE8644080.1"/>
    </source>
</evidence>
<feature type="non-terminal residue" evidence="1">
    <location>
        <position position="145"/>
    </location>
</feature>
<feature type="non-terminal residue" evidence="1">
    <location>
        <position position="1"/>
    </location>
</feature>
<dbReference type="GO" id="GO:0003676">
    <property type="term" value="F:nucleic acid binding"/>
    <property type="evidence" value="ECO:0007669"/>
    <property type="project" value="InterPro"/>
</dbReference>
<proteinExistence type="predicted"/>
<dbReference type="SUPFAM" id="SSF53098">
    <property type="entry name" value="Ribonuclease H-like"/>
    <property type="match status" value="1"/>
</dbReference>
<dbReference type="Proteomes" id="UP000626109">
    <property type="component" value="Unassembled WGS sequence"/>
</dbReference>
<protein>
    <submittedName>
        <fullName evidence="1">Uncharacterized protein</fullName>
    </submittedName>
</protein>
<name>A0A813I229_POLGL</name>
<gene>
    <name evidence="1" type="ORF">PGLA2088_LOCUS2736</name>
</gene>
<comment type="caution">
    <text evidence="1">The sequence shown here is derived from an EMBL/GenBank/DDBJ whole genome shotgun (WGS) entry which is preliminary data.</text>
</comment>
<accession>A0A813I229</accession>
<evidence type="ECO:0000313" key="2">
    <source>
        <dbReference type="Proteomes" id="UP000626109"/>
    </source>
</evidence>
<dbReference type="AlphaFoldDB" id="A0A813I229"/>
<reference evidence="1" key="1">
    <citation type="submission" date="2021-02" db="EMBL/GenBank/DDBJ databases">
        <authorList>
            <person name="Dougan E. K."/>
            <person name="Rhodes N."/>
            <person name="Thang M."/>
            <person name="Chan C."/>
        </authorList>
    </citation>
    <scope>NUCLEOTIDE SEQUENCE</scope>
</reference>
<dbReference type="Gene3D" id="3.30.420.10">
    <property type="entry name" value="Ribonuclease H-like superfamily/Ribonuclease H"/>
    <property type="match status" value="1"/>
</dbReference>
<dbReference type="InterPro" id="IPR036397">
    <property type="entry name" value="RNaseH_sf"/>
</dbReference>
<dbReference type="EMBL" id="CAJNNW010002260">
    <property type="protein sequence ID" value="CAE8644080.1"/>
    <property type="molecule type" value="Genomic_DNA"/>
</dbReference>
<sequence length="145" mass="15461">VPAHWVFWDTLPLARRLLQRSAAEGGHTLKQLFSECTGGLLVQQGQHGSLEDAQALAQVWPWLAMQDSLTYGAVPDSFQGYLHSIIHDAPVIDGAGAERTGRSPRSVSVPKANITLECPIIQLPGVGQQSAELLSAAGVQTVADL</sequence>
<organism evidence="1 2">
    <name type="scientific">Polarella glacialis</name>
    <name type="common">Dinoflagellate</name>
    <dbReference type="NCBI Taxonomy" id="89957"/>
    <lineage>
        <taxon>Eukaryota</taxon>
        <taxon>Sar</taxon>
        <taxon>Alveolata</taxon>
        <taxon>Dinophyceae</taxon>
        <taxon>Suessiales</taxon>
        <taxon>Suessiaceae</taxon>
        <taxon>Polarella</taxon>
    </lineage>
</organism>
<dbReference type="InterPro" id="IPR012337">
    <property type="entry name" value="RNaseH-like_sf"/>
</dbReference>